<evidence type="ECO:0000256" key="6">
    <source>
        <dbReference type="ARBA" id="ARBA00023136"/>
    </source>
</evidence>
<dbReference type="KEGG" id="pbf:CFX0092_A0526"/>
<evidence type="ECO:0000256" key="1">
    <source>
        <dbReference type="ARBA" id="ARBA00004651"/>
    </source>
</evidence>
<keyword evidence="10" id="KW-1185">Reference proteome</keyword>
<evidence type="ECO:0000313" key="9">
    <source>
        <dbReference type="EMBL" id="CUS02404.2"/>
    </source>
</evidence>
<evidence type="ECO:0000313" key="10">
    <source>
        <dbReference type="Proteomes" id="UP000215027"/>
    </source>
</evidence>
<dbReference type="EMBL" id="LN890655">
    <property type="protein sequence ID" value="CUS02404.2"/>
    <property type="molecule type" value="Genomic_DNA"/>
</dbReference>
<comment type="similarity">
    <text evidence="7">Belongs to the glycosyltransferase 87 family.</text>
</comment>
<feature type="transmembrane region" description="Helical" evidence="8">
    <location>
        <begin position="248"/>
        <end position="268"/>
    </location>
</feature>
<feature type="transmembrane region" description="Helical" evidence="8">
    <location>
        <begin position="76"/>
        <end position="98"/>
    </location>
</feature>
<protein>
    <recommendedName>
        <fullName evidence="11">DUF2029 domain-containing protein</fullName>
    </recommendedName>
</protein>
<keyword evidence="4 8" id="KW-0812">Transmembrane</keyword>
<evidence type="ECO:0000256" key="5">
    <source>
        <dbReference type="ARBA" id="ARBA00022989"/>
    </source>
</evidence>
<feature type="transmembrane region" description="Helical" evidence="8">
    <location>
        <begin position="275"/>
        <end position="291"/>
    </location>
</feature>
<keyword evidence="6 8" id="KW-0472">Membrane</keyword>
<reference evidence="9" key="1">
    <citation type="submission" date="2016-01" db="EMBL/GenBank/DDBJ databases">
        <authorList>
            <person name="Mcilroy J.S."/>
            <person name="Karst M S."/>
            <person name="Albertsen M."/>
        </authorList>
    </citation>
    <scope>NUCLEOTIDE SEQUENCE</scope>
    <source>
        <strain evidence="9">Cfx-K</strain>
    </source>
</reference>
<dbReference type="Pfam" id="PF09594">
    <property type="entry name" value="GT87"/>
    <property type="match status" value="1"/>
</dbReference>
<dbReference type="AlphaFoldDB" id="A0A160SZ59"/>
<gene>
    <name evidence="9" type="ORF">CFX0092_A0526</name>
</gene>
<keyword evidence="2" id="KW-1003">Cell membrane</keyword>
<evidence type="ECO:0000256" key="2">
    <source>
        <dbReference type="ARBA" id="ARBA00022475"/>
    </source>
</evidence>
<evidence type="ECO:0000256" key="8">
    <source>
        <dbReference type="SAM" id="Phobius"/>
    </source>
</evidence>
<evidence type="ECO:0000256" key="3">
    <source>
        <dbReference type="ARBA" id="ARBA00022679"/>
    </source>
</evidence>
<feature type="transmembrane region" description="Helical" evidence="8">
    <location>
        <begin position="149"/>
        <end position="172"/>
    </location>
</feature>
<accession>A0A160SZ59</accession>
<sequence length="392" mass="43906">MAVLIFLYYRVVWGGVPGLVVALDHCRELYCDFVRQYYPTGRELLISGRPSNGYFYSSFFALLLVPLGHLDHGAAVSWWSVAQLIGVGLLLLPALNYYPRSRAAFSLYVVLLALSMPLLHNLKWGQVSSLVTGGVFAALFLYQRGRAGAAAVVLGLAVAIKYYVAVVAFYFLVRRDWRFLVVLAAAFSLFWLLIPTVVLGPEGNWSFYQTVRERVAHALATWMPEDINAQYMPSVVGRWLGTGAGRGVWRLLGYGVFLANLAAVARLIRRGIPRAAEWAVALLFLSLPFAIETSWPHYFVYLPFAQTLAWSELSNLPATERRRRWYLWLLLALSIILASMPFFQLVGRWQDYSRLGVLFVANLSLFILAHALTLRQPAAESDPPEPAALPST</sequence>
<name>A0A160SZ59_9CHLR</name>
<evidence type="ECO:0008006" key="11">
    <source>
        <dbReference type="Google" id="ProtNLM"/>
    </source>
</evidence>
<dbReference type="Proteomes" id="UP000215027">
    <property type="component" value="Chromosome I"/>
</dbReference>
<evidence type="ECO:0000256" key="4">
    <source>
        <dbReference type="ARBA" id="ARBA00022692"/>
    </source>
</evidence>
<organism evidence="9 10">
    <name type="scientific">Candidatus Promineifilum breve</name>
    <dbReference type="NCBI Taxonomy" id="1806508"/>
    <lineage>
        <taxon>Bacteria</taxon>
        <taxon>Bacillati</taxon>
        <taxon>Chloroflexota</taxon>
        <taxon>Ardenticatenia</taxon>
        <taxon>Candidatus Promineifilales</taxon>
        <taxon>Candidatus Promineifilaceae</taxon>
        <taxon>Candidatus Promineifilum</taxon>
    </lineage>
</organism>
<keyword evidence="5 8" id="KW-1133">Transmembrane helix</keyword>
<feature type="transmembrane region" description="Helical" evidence="8">
    <location>
        <begin position="355"/>
        <end position="374"/>
    </location>
</feature>
<feature type="transmembrane region" description="Helical" evidence="8">
    <location>
        <begin position="179"/>
        <end position="199"/>
    </location>
</feature>
<dbReference type="InterPro" id="IPR018584">
    <property type="entry name" value="GT87"/>
</dbReference>
<feature type="transmembrane region" description="Helical" evidence="8">
    <location>
        <begin position="105"/>
        <end position="122"/>
    </location>
</feature>
<dbReference type="GO" id="GO:0005886">
    <property type="term" value="C:plasma membrane"/>
    <property type="evidence" value="ECO:0007669"/>
    <property type="project" value="UniProtKB-SubCell"/>
</dbReference>
<comment type="subcellular location">
    <subcellularLocation>
        <location evidence="1">Cell membrane</location>
        <topology evidence="1">Multi-pass membrane protein</topology>
    </subcellularLocation>
</comment>
<proteinExistence type="inferred from homology"/>
<evidence type="ECO:0000256" key="7">
    <source>
        <dbReference type="ARBA" id="ARBA00024033"/>
    </source>
</evidence>
<feature type="transmembrane region" description="Helical" evidence="8">
    <location>
        <begin position="325"/>
        <end position="343"/>
    </location>
</feature>
<dbReference type="GO" id="GO:0016758">
    <property type="term" value="F:hexosyltransferase activity"/>
    <property type="evidence" value="ECO:0007669"/>
    <property type="project" value="InterPro"/>
</dbReference>
<feature type="transmembrane region" description="Helical" evidence="8">
    <location>
        <begin position="53"/>
        <end position="70"/>
    </location>
</feature>
<keyword evidence="3" id="KW-0808">Transferase</keyword>